<protein>
    <submittedName>
        <fullName evidence="2">Genetic suppressor element 1</fullName>
    </submittedName>
</protein>
<feature type="compositionally biased region" description="Basic and acidic residues" evidence="1">
    <location>
        <begin position="904"/>
        <end position="913"/>
    </location>
</feature>
<feature type="compositionally biased region" description="Basic residues" evidence="1">
    <location>
        <begin position="278"/>
        <end position="292"/>
    </location>
</feature>
<comment type="caution">
    <text evidence="2">The sequence shown here is derived from an EMBL/GenBank/DDBJ whole genome shotgun (WGS) entry which is preliminary data.</text>
</comment>
<organism evidence="2 3">
    <name type="scientific">Crotalus adamanteus</name>
    <name type="common">Eastern diamondback rattlesnake</name>
    <dbReference type="NCBI Taxonomy" id="8729"/>
    <lineage>
        <taxon>Eukaryota</taxon>
        <taxon>Metazoa</taxon>
        <taxon>Chordata</taxon>
        <taxon>Craniata</taxon>
        <taxon>Vertebrata</taxon>
        <taxon>Euteleostomi</taxon>
        <taxon>Lepidosauria</taxon>
        <taxon>Squamata</taxon>
        <taxon>Bifurcata</taxon>
        <taxon>Unidentata</taxon>
        <taxon>Episquamata</taxon>
        <taxon>Toxicofera</taxon>
        <taxon>Serpentes</taxon>
        <taxon>Colubroidea</taxon>
        <taxon>Viperidae</taxon>
        <taxon>Crotalinae</taxon>
        <taxon>Crotalus</taxon>
    </lineage>
</organism>
<feature type="region of interest" description="Disordered" evidence="1">
    <location>
        <begin position="862"/>
        <end position="915"/>
    </location>
</feature>
<feature type="compositionally biased region" description="Basic and acidic residues" evidence="1">
    <location>
        <begin position="862"/>
        <end position="896"/>
    </location>
</feature>
<reference evidence="2 3" key="1">
    <citation type="journal article" date="2024" name="Proc. Natl. Acad. Sci. U.S.A.">
        <title>The genetic regulatory architecture and epigenomic basis for age-related changes in rattlesnake venom.</title>
        <authorList>
            <person name="Hogan M.P."/>
            <person name="Holding M.L."/>
            <person name="Nystrom G.S."/>
            <person name="Colston T.J."/>
            <person name="Bartlett D.A."/>
            <person name="Mason A.J."/>
            <person name="Ellsworth S.A."/>
            <person name="Rautsaw R.M."/>
            <person name="Lawrence K.C."/>
            <person name="Strickland J.L."/>
            <person name="He B."/>
            <person name="Fraser P."/>
            <person name="Margres M.J."/>
            <person name="Gilbert D.M."/>
            <person name="Gibbs H.L."/>
            <person name="Parkinson C.L."/>
            <person name="Rokyta D.R."/>
        </authorList>
    </citation>
    <scope>NUCLEOTIDE SEQUENCE [LARGE SCALE GENOMIC DNA]</scope>
    <source>
        <strain evidence="2">DRR0105</strain>
    </source>
</reference>
<feature type="compositionally biased region" description="Polar residues" evidence="1">
    <location>
        <begin position="330"/>
        <end position="341"/>
    </location>
</feature>
<keyword evidence="3" id="KW-1185">Reference proteome</keyword>
<dbReference type="Proteomes" id="UP001474421">
    <property type="component" value="Unassembled WGS sequence"/>
</dbReference>
<sequence>MSASPRKEAPISRKQRLMAAVASGDECAGAAAAARSRCCPPAPPAAAAAACPSSAAALCCFICGGGISRGKERRLQVRAPRGPQPFFPFLQHQEPAPGAREVSAEGCALVCAVCRCFLAEQWDAFERARTPVEKRMYWLKRPYQCEGPAAAAAGGLRRAPQEWNPGYALGTDDERRPGSSPDQPPSQRRRRRPRGSPAAAPPDDSSLSSLSDAETLSETEPRFPAAPGSPEAGRAEERKRPGAHLPARPRRGSQLRPPPEEAAAIPFHPGNGLPLAPKLRRKRQRPARRRARGGLLWSAAMDAFGRSQPGLEARRAEGPAGEWPRAPSGCCSSEESEINITSDEEPRTAPGGGGGASARGAGLACYVCGSPLTPGSQQRLHVQKQEQASTAPFFPFLWLHSPPPGALPLSPAGSALVCPACHASLTQQWRSFEGTDVPVLQRLYVLPLAAAQPRRAGTAREEGPPGAPQPRSPEACYLCGEDCSQDGRPVSAKAPNGSSKAAMHFPFLSHLPCPPRAKGPDQRCQVRSCPRCYLVLQDLWATYLACRNEECIASVQSFLGRYHQVFAAVGEAEAPARTPRLTQAGLASSCYICGAQLSPGKEFQVSINPPAGRFGEKEPFFPFLAVYPPAPQARPAEATGIVATCLLCYHDLLAQWLQHEQSSAQHPSSAWSRQYKVDTFACFFCRQEKKRHLGLRGVPVARLPVFLGSFRGPGTLLVDDGKRLTIGACPECAMLVLAGKSAVARDLLALPATAPLSLQKTLPVIAQISAGDVHICFPAAFVMEKEGDRLAAKRQFLLILAACSASVSGKAREKWSVRLWPDSPQAALDTRLLARNLEPDEGPEAAQTILWLLREKGGKERGKERWKGWRKEGKEVTGRKEEGRKLVEKGRREGGKGKKKEGKGRKEGREEGRKKGRKEGNFIFFCRHTYPPSPLRAAVLQIDAKEAKQTTREDTLPWPTSVERPFLAPAHGSAEPKHFFWPGPTGGRAQAFLCSREQEHEKPK</sequence>
<dbReference type="EMBL" id="JAOTOJ010000015">
    <property type="protein sequence ID" value="KAK9392657.1"/>
    <property type="molecule type" value="Genomic_DNA"/>
</dbReference>
<dbReference type="AlphaFoldDB" id="A0AAW1ASF8"/>
<dbReference type="PANTHER" id="PTHR40240:SF1">
    <property type="entry name" value="PLEXUS, ISOFORM A"/>
    <property type="match status" value="1"/>
</dbReference>
<evidence type="ECO:0000313" key="3">
    <source>
        <dbReference type="Proteomes" id="UP001474421"/>
    </source>
</evidence>
<evidence type="ECO:0000313" key="2">
    <source>
        <dbReference type="EMBL" id="KAK9392657.1"/>
    </source>
</evidence>
<feature type="region of interest" description="Disordered" evidence="1">
    <location>
        <begin position="154"/>
        <end position="294"/>
    </location>
</feature>
<dbReference type="PANTHER" id="PTHR40240">
    <property type="entry name" value="PLEXUS, ISOFORM A"/>
    <property type="match status" value="1"/>
</dbReference>
<name>A0AAW1ASF8_CROAD</name>
<feature type="region of interest" description="Disordered" evidence="1">
    <location>
        <begin position="314"/>
        <end position="356"/>
    </location>
</feature>
<gene>
    <name evidence="2" type="ORF">NXF25_016746</name>
</gene>
<feature type="compositionally biased region" description="Low complexity" evidence="1">
    <location>
        <begin position="195"/>
        <end position="213"/>
    </location>
</feature>
<proteinExistence type="predicted"/>
<evidence type="ECO:0000256" key="1">
    <source>
        <dbReference type="SAM" id="MobiDB-lite"/>
    </source>
</evidence>
<accession>A0AAW1ASF8</accession>